<comment type="catalytic activity">
    <reaction evidence="10">
        <text>3 propionate 3-nitronate + 3 O2 + H2O = 3 3-oxopropanoate + 2 nitrate + nitrite + H2O2 + 3 H(+)</text>
        <dbReference type="Rhea" id="RHEA:57332"/>
        <dbReference type="ChEBI" id="CHEBI:15377"/>
        <dbReference type="ChEBI" id="CHEBI:15378"/>
        <dbReference type="ChEBI" id="CHEBI:15379"/>
        <dbReference type="ChEBI" id="CHEBI:16240"/>
        <dbReference type="ChEBI" id="CHEBI:16301"/>
        <dbReference type="ChEBI" id="CHEBI:17632"/>
        <dbReference type="ChEBI" id="CHEBI:33190"/>
        <dbReference type="ChEBI" id="CHEBI:136067"/>
    </reaction>
</comment>
<proteinExistence type="inferred from homology"/>
<evidence type="ECO:0000256" key="2">
    <source>
        <dbReference type="ARBA" id="ARBA00009881"/>
    </source>
</evidence>
<evidence type="ECO:0000313" key="12">
    <source>
        <dbReference type="EMBL" id="GEO09247.1"/>
    </source>
</evidence>
<keyword evidence="7" id="KW-0560">Oxidoreductase</keyword>
<gene>
    <name evidence="12" type="ORF">SAE01_17430</name>
</gene>
<dbReference type="InterPro" id="IPR013785">
    <property type="entry name" value="Aldolase_TIM"/>
</dbReference>
<evidence type="ECO:0000256" key="4">
    <source>
        <dbReference type="ARBA" id="ARBA00022630"/>
    </source>
</evidence>
<dbReference type="AlphaFoldDB" id="A0A512BBN1"/>
<keyword evidence="4" id="KW-0285">Flavoprotein</keyword>
<protein>
    <recommendedName>
        <fullName evidence="11">Nitronate monooxygenase</fullName>
    </recommendedName>
    <alternativeName>
        <fullName evidence="9">Propionate 3-nitronate monooxygenase</fullName>
    </alternativeName>
</protein>
<keyword evidence="13" id="KW-1185">Reference proteome</keyword>
<dbReference type="OrthoDB" id="9778912at2"/>
<dbReference type="RefSeq" id="WP_147203370.1">
    <property type="nucleotide sequence ID" value="NZ_BJYT01000005.1"/>
</dbReference>
<keyword evidence="3" id="KW-0216">Detoxification</keyword>
<comment type="cofactor">
    <cofactor evidence="1">
        <name>FMN</name>
        <dbReference type="ChEBI" id="CHEBI:58210"/>
    </cofactor>
</comment>
<keyword evidence="6" id="KW-0547">Nucleotide-binding</keyword>
<dbReference type="Gene3D" id="3.20.20.70">
    <property type="entry name" value="Aldolase class I"/>
    <property type="match status" value="1"/>
</dbReference>
<dbReference type="CDD" id="cd04730">
    <property type="entry name" value="NPD_like"/>
    <property type="match status" value="1"/>
</dbReference>
<dbReference type="EMBL" id="BJYT01000005">
    <property type="protein sequence ID" value="GEO09247.1"/>
    <property type="molecule type" value="Genomic_DNA"/>
</dbReference>
<evidence type="ECO:0000256" key="6">
    <source>
        <dbReference type="ARBA" id="ARBA00022741"/>
    </source>
</evidence>
<evidence type="ECO:0000256" key="8">
    <source>
        <dbReference type="ARBA" id="ARBA00023033"/>
    </source>
</evidence>
<sequence length="352" mass="38344">MAWTNILTDLLKVNYPIIQAPMLGVSTPEMAAAVSNEGGLGSLPVGGLSPDATKQLIRTTKSLTNKPFAVNLFAHNIPSYSEDDLEPMRKLLLQLAAKRGYDLNAADLSNFKLYNYLDQIDILIEEKIPVVSFTFGCLDPDSIEALKRNACTLIGTATCVEEALYLQQQDIDIIAVQGIEAGGHRGTFIEDMPLPQIGLFSLLPQIKKAVRIPCVAAGGINSARTMKAAVELGADGVQIGTAFIGTEESQAIPSYKTRLNNAKDTDTALTKAFSGRWARGIRNEMMNEIEQAGIPIPPYPLQNSLTAQFRKLAQQNNDIEYTTLWAGQSAVRTTLTQSKDIIRNLIEGYEAL</sequence>
<evidence type="ECO:0000256" key="9">
    <source>
        <dbReference type="ARBA" id="ARBA00031155"/>
    </source>
</evidence>
<dbReference type="Proteomes" id="UP000321513">
    <property type="component" value="Unassembled WGS sequence"/>
</dbReference>
<dbReference type="SUPFAM" id="SSF51412">
    <property type="entry name" value="Inosine monophosphate dehydrogenase (IMPDH)"/>
    <property type="match status" value="1"/>
</dbReference>
<name>A0A512BBN1_9BACT</name>
<evidence type="ECO:0000256" key="10">
    <source>
        <dbReference type="ARBA" id="ARBA00049401"/>
    </source>
</evidence>
<dbReference type="PANTHER" id="PTHR42747:SF3">
    <property type="entry name" value="NITRONATE MONOOXYGENASE-RELATED"/>
    <property type="match status" value="1"/>
</dbReference>
<dbReference type="InterPro" id="IPR004136">
    <property type="entry name" value="NMO"/>
</dbReference>
<evidence type="ECO:0000256" key="5">
    <source>
        <dbReference type="ARBA" id="ARBA00022643"/>
    </source>
</evidence>
<evidence type="ECO:0000313" key="13">
    <source>
        <dbReference type="Proteomes" id="UP000321513"/>
    </source>
</evidence>
<dbReference type="Pfam" id="PF03060">
    <property type="entry name" value="NMO"/>
    <property type="match status" value="1"/>
</dbReference>
<accession>A0A512BBN1</accession>
<comment type="caution">
    <text evidence="12">The sequence shown here is derived from an EMBL/GenBank/DDBJ whole genome shotgun (WGS) entry which is preliminary data.</text>
</comment>
<dbReference type="PANTHER" id="PTHR42747">
    <property type="entry name" value="NITRONATE MONOOXYGENASE-RELATED"/>
    <property type="match status" value="1"/>
</dbReference>
<organism evidence="12 13">
    <name type="scientific">Segetibacter aerophilus</name>
    <dbReference type="NCBI Taxonomy" id="670293"/>
    <lineage>
        <taxon>Bacteria</taxon>
        <taxon>Pseudomonadati</taxon>
        <taxon>Bacteroidota</taxon>
        <taxon>Chitinophagia</taxon>
        <taxon>Chitinophagales</taxon>
        <taxon>Chitinophagaceae</taxon>
        <taxon>Segetibacter</taxon>
    </lineage>
</organism>
<evidence type="ECO:0000256" key="11">
    <source>
        <dbReference type="ARBA" id="ARBA00067136"/>
    </source>
</evidence>
<evidence type="ECO:0000256" key="3">
    <source>
        <dbReference type="ARBA" id="ARBA00022575"/>
    </source>
</evidence>
<comment type="similarity">
    <text evidence="2">Belongs to the nitronate monooxygenase family. NMO class I subfamily.</text>
</comment>
<reference evidence="12 13" key="1">
    <citation type="submission" date="2019-07" db="EMBL/GenBank/DDBJ databases">
        <title>Whole genome shotgun sequence of Segetibacter aerophilus NBRC 106135.</title>
        <authorList>
            <person name="Hosoyama A."/>
            <person name="Uohara A."/>
            <person name="Ohji S."/>
            <person name="Ichikawa N."/>
        </authorList>
    </citation>
    <scope>NUCLEOTIDE SEQUENCE [LARGE SCALE GENOMIC DNA]</scope>
    <source>
        <strain evidence="12 13">NBRC 106135</strain>
    </source>
</reference>
<keyword evidence="8 12" id="KW-0503">Monooxygenase</keyword>
<evidence type="ECO:0000256" key="7">
    <source>
        <dbReference type="ARBA" id="ARBA00023002"/>
    </source>
</evidence>
<dbReference type="GO" id="GO:0009636">
    <property type="term" value="P:response to toxic substance"/>
    <property type="evidence" value="ECO:0007669"/>
    <property type="project" value="UniProtKB-KW"/>
</dbReference>
<dbReference type="GO" id="GO:0018580">
    <property type="term" value="F:nitronate monooxygenase activity"/>
    <property type="evidence" value="ECO:0007669"/>
    <property type="project" value="InterPro"/>
</dbReference>
<evidence type="ECO:0000256" key="1">
    <source>
        <dbReference type="ARBA" id="ARBA00001917"/>
    </source>
</evidence>
<dbReference type="FunFam" id="3.20.20.70:FF:000154">
    <property type="entry name" value="Probable nitronate monooxygenase"/>
    <property type="match status" value="1"/>
</dbReference>
<dbReference type="GO" id="GO:0000166">
    <property type="term" value="F:nucleotide binding"/>
    <property type="evidence" value="ECO:0007669"/>
    <property type="project" value="UniProtKB-KW"/>
</dbReference>
<keyword evidence="5" id="KW-0288">FMN</keyword>